<dbReference type="PANTHER" id="PTHR12133:SF1">
    <property type="entry name" value="TRNA (ADENINE(58)-N(1))-METHYLTRANSFERASE, MITOCHONDRIAL"/>
    <property type="match status" value="1"/>
</dbReference>
<dbReference type="Gene3D" id="3.40.50.150">
    <property type="entry name" value="Vaccinia Virus protein VP39"/>
    <property type="match status" value="1"/>
</dbReference>
<gene>
    <name evidence="7" type="ORF">GCM10009823_09120</name>
</gene>
<sequence length="348" mass="37513">MDETAIGADLRRGPFRPGDKVQLTDPRGRLNTIVLKPGDQFHTHRGWIEHDDLIGAPPACVVASTSGVEHQAMRPSYEDFVLSMPRGAAVVYPKDSALITTLGDVFPGARVVEAGVGSGALTLALLRAVGDTGSVHSFERREEFATIAAGNIADFFGQEHPAWQCTVGDLVEELPAAVEAGSVDRVVLDMLAPWECVEAAATALTAGGMLVCYVATASQLSRTAEAVRASGLFAEPRALESMVRDWHLEGLAVRPEHRMIGHTGFLLFARRMAPEAAPLERTRRPQGTEPTEADRSAWFDPEVTEHAIGQRTATPKKLRRLIRQTGTRARIEAEQAGESPEPAGGDEE</sequence>
<evidence type="ECO:0000313" key="8">
    <source>
        <dbReference type="Proteomes" id="UP001500984"/>
    </source>
</evidence>
<proteinExistence type="predicted"/>
<dbReference type="SUPFAM" id="SSF53335">
    <property type="entry name" value="S-adenosyl-L-methionine-dependent methyltransferases"/>
    <property type="match status" value="1"/>
</dbReference>
<dbReference type="Pfam" id="PF14801">
    <property type="entry name" value="TrmI-like_N"/>
    <property type="match status" value="1"/>
</dbReference>
<evidence type="ECO:0000313" key="7">
    <source>
        <dbReference type="EMBL" id="GAA2091760.1"/>
    </source>
</evidence>
<keyword evidence="4" id="KW-0819">tRNA processing</keyword>
<dbReference type="InterPro" id="IPR049470">
    <property type="entry name" value="TRM61_C"/>
</dbReference>
<evidence type="ECO:0000256" key="3">
    <source>
        <dbReference type="ARBA" id="ARBA00022691"/>
    </source>
</evidence>
<comment type="caution">
    <text evidence="7">The sequence shown here is derived from an EMBL/GenBank/DDBJ whole genome shotgun (WGS) entry which is preliminary data.</text>
</comment>
<keyword evidence="8" id="KW-1185">Reference proteome</keyword>
<dbReference type="CDD" id="cd02440">
    <property type="entry name" value="AdoMet_MTases"/>
    <property type="match status" value="1"/>
</dbReference>
<name>A0ABN2WH64_9MICO</name>
<protein>
    <submittedName>
        <fullName evidence="7">tRNA (Adenine-N1)-methyltransferase</fullName>
    </submittedName>
</protein>
<evidence type="ECO:0000256" key="2">
    <source>
        <dbReference type="ARBA" id="ARBA00022679"/>
    </source>
</evidence>
<keyword evidence="2" id="KW-0808">Transferase</keyword>
<feature type="domain" description="tRNA (adenine(58)-N(1))-methyltransferase catalytic subunit TRM61 C-terminal" evidence="6">
    <location>
        <begin position="75"/>
        <end position="247"/>
    </location>
</feature>
<keyword evidence="3" id="KW-0949">S-adenosyl-L-methionine</keyword>
<evidence type="ECO:0000256" key="1">
    <source>
        <dbReference type="ARBA" id="ARBA00022603"/>
    </source>
</evidence>
<dbReference type="Proteomes" id="UP001500984">
    <property type="component" value="Unassembled WGS sequence"/>
</dbReference>
<evidence type="ECO:0000259" key="6">
    <source>
        <dbReference type="Pfam" id="PF08704"/>
    </source>
</evidence>
<evidence type="ECO:0000256" key="5">
    <source>
        <dbReference type="SAM" id="MobiDB-lite"/>
    </source>
</evidence>
<evidence type="ECO:0000256" key="4">
    <source>
        <dbReference type="ARBA" id="ARBA00022694"/>
    </source>
</evidence>
<dbReference type="PANTHER" id="PTHR12133">
    <property type="entry name" value="TRNA (ADENINE(58)-N(1))-METHYLTRANSFERASE"/>
    <property type="match status" value="1"/>
</dbReference>
<keyword evidence="1" id="KW-0489">Methyltransferase</keyword>
<dbReference type="RefSeq" id="WP_291797304.1">
    <property type="nucleotide sequence ID" value="NZ_BAAAPZ010000002.1"/>
</dbReference>
<organism evidence="7 8">
    <name type="scientific">Brevibacterium salitolerans</name>
    <dbReference type="NCBI Taxonomy" id="1403566"/>
    <lineage>
        <taxon>Bacteria</taxon>
        <taxon>Bacillati</taxon>
        <taxon>Actinomycetota</taxon>
        <taxon>Actinomycetes</taxon>
        <taxon>Micrococcales</taxon>
        <taxon>Brevibacteriaceae</taxon>
        <taxon>Brevibacterium</taxon>
    </lineage>
</organism>
<dbReference type="PROSITE" id="PS51620">
    <property type="entry name" value="SAM_TRM61"/>
    <property type="match status" value="1"/>
</dbReference>
<dbReference type="Pfam" id="PF08704">
    <property type="entry name" value="GCD14"/>
    <property type="match status" value="1"/>
</dbReference>
<dbReference type="Gene3D" id="3.10.330.20">
    <property type="match status" value="1"/>
</dbReference>
<dbReference type="EMBL" id="BAAAPZ010000002">
    <property type="protein sequence ID" value="GAA2091760.1"/>
    <property type="molecule type" value="Genomic_DNA"/>
</dbReference>
<dbReference type="InterPro" id="IPR014816">
    <property type="entry name" value="tRNA_MeTrfase_Gcd14"/>
</dbReference>
<accession>A0ABN2WH64</accession>
<dbReference type="InterPro" id="IPR029063">
    <property type="entry name" value="SAM-dependent_MTases_sf"/>
</dbReference>
<feature type="region of interest" description="Disordered" evidence="5">
    <location>
        <begin position="277"/>
        <end position="348"/>
    </location>
</feature>
<reference evidence="7 8" key="1">
    <citation type="journal article" date="2019" name="Int. J. Syst. Evol. Microbiol.">
        <title>The Global Catalogue of Microorganisms (GCM) 10K type strain sequencing project: providing services to taxonomists for standard genome sequencing and annotation.</title>
        <authorList>
            <consortium name="The Broad Institute Genomics Platform"/>
            <consortium name="The Broad Institute Genome Sequencing Center for Infectious Disease"/>
            <person name="Wu L."/>
            <person name="Ma J."/>
        </authorList>
    </citation>
    <scope>NUCLEOTIDE SEQUENCE [LARGE SCALE GENOMIC DNA]</scope>
    <source>
        <strain evidence="7 8">JCM 15900</strain>
    </source>
</reference>